<dbReference type="Gene3D" id="1.10.3210.10">
    <property type="entry name" value="Hypothetical protein af1432"/>
    <property type="match status" value="1"/>
</dbReference>
<keyword evidence="1" id="KW-0808">Transferase</keyword>
<dbReference type="SUPFAM" id="SSF109604">
    <property type="entry name" value="HD-domain/PDEase-like"/>
    <property type="match status" value="1"/>
</dbReference>
<evidence type="ECO:0000313" key="2">
    <source>
        <dbReference type="Proteomes" id="UP000320176"/>
    </source>
</evidence>
<name>A0A5C5ZWS1_9BACT</name>
<dbReference type="RefSeq" id="WP_146523282.1">
    <property type="nucleotide sequence ID" value="NZ_CP151726.1"/>
</dbReference>
<keyword evidence="2" id="KW-1185">Reference proteome</keyword>
<dbReference type="GO" id="GO:0008728">
    <property type="term" value="F:GTP diphosphokinase activity"/>
    <property type="evidence" value="ECO:0007669"/>
    <property type="project" value="UniProtKB-EC"/>
</dbReference>
<keyword evidence="1" id="KW-0418">Kinase</keyword>
<gene>
    <name evidence="1" type="primary">relA</name>
    <name evidence="1" type="ORF">Pla52n_63690</name>
</gene>
<dbReference type="AlphaFoldDB" id="A0A5C5ZWS1"/>
<organism evidence="1 2">
    <name type="scientific">Stieleria varia</name>
    <dbReference type="NCBI Taxonomy" id="2528005"/>
    <lineage>
        <taxon>Bacteria</taxon>
        <taxon>Pseudomonadati</taxon>
        <taxon>Planctomycetota</taxon>
        <taxon>Planctomycetia</taxon>
        <taxon>Pirellulales</taxon>
        <taxon>Pirellulaceae</taxon>
        <taxon>Stieleria</taxon>
    </lineage>
</organism>
<protein>
    <submittedName>
        <fullName evidence="1">GTP pyrophosphokinase</fullName>
        <ecNumber evidence="1">2.7.6.5</ecNumber>
    </submittedName>
</protein>
<dbReference type="Proteomes" id="UP000320176">
    <property type="component" value="Unassembled WGS sequence"/>
</dbReference>
<proteinExistence type="predicted"/>
<dbReference type="EMBL" id="SJPN01000012">
    <property type="protein sequence ID" value="TWT92072.1"/>
    <property type="molecule type" value="Genomic_DNA"/>
</dbReference>
<dbReference type="OrthoDB" id="272476at2"/>
<sequence length="141" mass="15932">MSDLQRAIEIAVTAHRGQTRRDGTPYVLHPLRLMFSVESDNERIVAVLHDVVEDTSVSMDQLKSEGFTDEILAALALLTHDDGSSYEDYIDRIRPNPIARAVKLADLRDNSNLLEMPVLSEHDLTRAAKYHRAFMRLSEAT</sequence>
<dbReference type="EC" id="2.7.6.5" evidence="1"/>
<comment type="caution">
    <text evidence="1">The sequence shown here is derived from an EMBL/GenBank/DDBJ whole genome shotgun (WGS) entry which is preliminary data.</text>
</comment>
<accession>A0A5C5ZWS1</accession>
<dbReference type="GO" id="GO:0016301">
    <property type="term" value="F:kinase activity"/>
    <property type="evidence" value="ECO:0007669"/>
    <property type="project" value="UniProtKB-KW"/>
</dbReference>
<reference evidence="1 2" key="1">
    <citation type="submission" date="2019-02" db="EMBL/GenBank/DDBJ databases">
        <title>Deep-cultivation of Planctomycetes and their phenomic and genomic characterization uncovers novel biology.</title>
        <authorList>
            <person name="Wiegand S."/>
            <person name="Jogler M."/>
            <person name="Boedeker C."/>
            <person name="Pinto D."/>
            <person name="Vollmers J."/>
            <person name="Rivas-Marin E."/>
            <person name="Kohn T."/>
            <person name="Peeters S.H."/>
            <person name="Heuer A."/>
            <person name="Rast P."/>
            <person name="Oberbeckmann S."/>
            <person name="Bunk B."/>
            <person name="Jeske O."/>
            <person name="Meyerdierks A."/>
            <person name="Storesund J.E."/>
            <person name="Kallscheuer N."/>
            <person name="Luecker S."/>
            <person name="Lage O.M."/>
            <person name="Pohl T."/>
            <person name="Merkel B.J."/>
            <person name="Hornburger P."/>
            <person name="Mueller R.-W."/>
            <person name="Bruemmer F."/>
            <person name="Labrenz M."/>
            <person name="Spormann A.M."/>
            <person name="Op Den Camp H."/>
            <person name="Overmann J."/>
            <person name="Amann R."/>
            <person name="Jetten M.S.M."/>
            <person name="Mascher T."/>
            <person name="Medema M.H."/>
            <person name="Devos D.P."/>
            <person name="Kaster A.-K."/>
            <person name="Ovreas L."/>
            <person name="Rohde M."/>
            <person name="Galperin M.Y."/>
            <person name="Jogler C."/>
        </authorList>
    </citation>
    <scope>NUCLEOTIDE SEQUENCE [LARGE SCALE GENOMIC DNA]</scope>
    <source>
        <strain evidence="1 2">Pla52n</strain>
    </source>
</reference>
<evidence type="ECO:0000313" key="1">
    <source>
        <dbReference type="EMBL" id="TWT92072.1"/>
    </source>
</evidence>